<dbReference type="SUPFAM" id="SSF55874">
    <property type="entry name" value="ATPase domain of HSP90 chaperone/DNA topoisomerase II/histidine kinase"/>
    <property type="match status" value="1"/>
</dbReference>
<accession>A0AAW8CT89</accession>
<dbReference type="InterPro" id="IPR036890">
    <property type="entry name" value="HATPase_C_sf"/>
</dbReference>
<dbReference type="Gene3D" id="3.30.565.10">
    <property type="entry name" value="Histidine kinase-like ATPase, C-terminal domain"/>
    <property type="match status" value="1"/>
</dbReference>
<keyword evidence="9" id="KW-0843">Virulence</keyword>
<dbReference type="InterPro" id="IPR004358">
    <property type="entry name" value="Sig_transdc_His_kin-like_C"/>
</dbReference>
<dbReference type="CDD" id="cd00075">
    <property type="entry name" value="HATPase"/>
    <property type="match status" value="1"/>
</dbReference>
<dbReference type="InterPro" id="IPR003661">
    <property type="entry name" value="HisK_dim/P_dom"/>
</dbReference>
<evidence type="ECO:0000256" key="7">
    <source>
        <dbReference type="ARBA" id="ARBA00022777"/>
    </source>
</evidence>
<keyword evidence="4" id="KW-1003">Cell membrane</keyword>
<protein>
    <recommendedName>
        <fullName evidence="3">histidine kinase</fullName>
        <ecNumber evidence="3">2.7.13.3</ecNumber>
    </recommendedName>
</protein>
<gene>
    <name evidence="12" type="ORF">J2W31_003797</name>
</gene>
<evidence type="ECO:0000313" key="13">
    <source>
        <dbReference type="Proteomes" id="UP001242045"/>
    </source>
</evidence>
<dbReference type="InterPro" id="IPR005467">
    <property type="entry name" value="His_kinase_dom"/>
</dbReference>
<comment type="subcellular location">
    <subcellularLocation>
        <location evidence="2">Cell membrane</location>
        <topology evidence="2">Multi-pass membrane protein</topology>
    </subcellularLocation>
</comment>
<evidence type="ECO:0000256" key="10">
    <source>
        <dbReference type="SAM" id="Phobius"/>
    </source>
</evidence>
<dbReference type="Pfam" id="PF00512">
    <property type="entry name" value="HisKA"/>
    <property type="match status" value="1"/>
</dbReference>
<keyword evidence="8" id="KW-0902">Two-component regulatory system</keyword>
<dbReference type="Proteomes" id="UP001242045">
    <property type="component" value="Unassembled WGS sequence"/>
</dbReference>
<dbReference type="Pfam" id="PF02518">
    <property type="entry name" value="HATPase_c"/>
    <property type="match status" value="1"/>
</dbReference>
<dbReference type="EMBL" id="JAUSRD010000009">
    <property type="protein sequence ID" value="MDP9894673.1"/>
    <property type="molecule type" value="Genomic_DNA"/>
</dbReference>
<evidence type="ECO:0000313" key="12">
    <source>
        <dbReference type="EMBL" id="MDP9894673.1"/>
    </source>
</evidence>
<dbReference type="PANTHER" id="PTHR44936:SF9">
    <property type="entry name" value="SENSOR PROTEIN CREC"/>
    <property type="match status" value="1"/>
</dbReference>
<dbReference type="InterPro" id="IPR050980">
    <property type="entry name" value="2C_sensor_his_kinase"/>
</dbReference>
<evidence type="ECO:0000256" key="3">
    <source>
        <dbReference type="ARBA" id="ARBA00012438"/>
    </source>
</evidence>
<comment type="catalytic activity">
    <reaction evidence="1">
        <text>ATP + protein L-histidine = ADP + protein N-phospho-L-histidine.</text>
        <dbReference type="EC" id="2.7.13.3"/>
    </reaction>
</comment>
<comment type="caution">
    <text evidence="12">The sequence shown here is derived from an EMBL/GenBank/DDBJ whole genome shotgun (WGS) entry which is preliminary data.</text>
</comment>
<dbReference type="InterPro" id="IPR003594">
    <property type="entry name" value="HATPase_dom"/>
</dbReference>
<dbReference type="RefSeq" id="WP_307685691.1">
    <property type="nucleotide sequence ID" value="NZ_JAUSRD010000009.1"/>
</dbReference>
<evidence type="ECO:0000256" key="4">
    <source>
        <dbReference type="ARBA" id="ARBA00022475"/>
    </source>
</evidence>
<dbReference type="AlphaFoldDB" id="A0AAW8CT89"/>
<proteinExistence type="predicted"/>
<evidence type="ECO:0000256" key="1">
    <source>
        <dbReference type="ARBA" id="ARBA00000085"/>
    </source>
</evidence>
<evidence type="ECO:0000256" key="8">
    <source>
        <dbReference type="ARBA" id="ARBA00023012"/>
    </source>
</evidence>
<keyword evidence="5" id="KW-0597">Phosphoprotein</keyword>
<evidence type="ECO:0000256" key="6">
    <source>
        <dbReference type="ARBA" id="ARBA00022679"/>
    </source>
</evidence>
<keyword evidence="10" id="KW-0472">Membrane</keyword>
<keyword evidence="6" id="KW-0808">Transferase</keyword>
<evidence type="ECO:0000259" key="11">
    <source>
        <dbReference type="PROSITE" id="PS50109"/>
    </source>
</evidence>
<dbReference type="PANTHER" id="PTHR44936">
    <property type="entry name" value="SENSOR PROTEIN CREC"/>
    <property type="match status" value="1"/>
</dbReference>
<keyword evidence="10" id="KW-1133">Transmembrane helix</keyword>
<keyword evidence="7 12" id="KW-0418">Kinase</keyword>
<dbReference type="Gene3D" id="1.10.287.130">
    <property type="match status" value="1"/>
</dbReference>
<keyword evidence="10" id="KW-0812">Transmembrane</keyword>
<feature type="transmembrane region" description="Helical" evidence="10">
    <location>
        <begin position="183"/>
        <end position="204"/>
    </location>
</feature>
<evidence type="ECO:0000256" key="5">
    <source>
        <dbReference type="ARBA" id="ARBA00022553"/>
    </source>
</evidence>
<dbReference type="SMART" id="SM00387">
    <property type="entry name" value="HATPase_c"/>
    <property type="match status" value="1"/>
</dbReference>
<dbReference type="SMART" id="SM00388">
    <property type="entry name" value="HisKA"/>
    <property type="match status" value="1"/>
</dbReference>
<evidence type="ECO:0000256" key="2">
    <source>
        <dbReference type="ARBA" id="ARBA00004651"/>
    </source>
</evidence>
<dbReference type="CDD" id="cd00082">
    <property type="entry name" value="HisKA"/>
    <property type="match status" value="1"/>
</dbReference>
<sequence length="486" mass="52140">MKSLRGQLVFFWVLLFSVCAALAVVMLTLYRSSAGAQVEAGQAATEQSCRAIAARYAKSVSEPSPPQPQVDLLQVLLQLVLIEAPHVEGGVWQGAGGLLAYAYPTYEGSGVKRDVPAAEQPLIVELSQLAARTQQPQTDVVRGSREALIVSACPLSAPGKDLAAWTMTRTHAGALAAQGSLRAGLAVLLLVVLASGLWLGFILLRGLRHVQRLETRLAEADASGDAMPELPRTGVQELDRIVDGFNRYRLRFEEARANLRAAAQQRSRDQRLAALGRMTGGVAHEIRNPIATMRLKAENALAATPERQGEALRTIVGQIDRLDGLVQSLLALVQPVTLAPQEVDLHRWLTDRTAAVAAKAATGDVQVALRHEVPAKAVFDPVHLARAIDNLLDNAVRHAPRGGRVTLTALQPDARTLAMRVDDDGPGVPESLQPHLFEPFATGRADGTGLGLALAREVALAHGGELHHVPLAPGTRFELEIPWRTC</sequence>
<name>A0AAW8CT89_9BURK</name>
<dbReference type="PROSITE" id="PS50109">
    <property type="entry name" value="HIS_KIN"/>
    <property type="match status" value="1"/>
</dbReference>
<organism evidence="12 13">
    <name type="scientific">Variovorax boronicumulans</name>
    <dbReference type="NCBI Taxonomy" id="436515"/>
    <lineage>
        <taxon>Bacteria</taxon>
        <taxon>Pseudomonadati</taxon>
        <taxon>Pseudomonadota</taxon>
        <taxon>Betaproteobacteria</taxon>
        <taxon>Burkholderiales</taxon>
        <taxon>Comamonadaceae</taxon>
        <taxon>Variovorax</taxon>
    </lineage>
</organism>
<dbReference type="GO" id="GO:0005886">
    <property type="term" value="C:plasma membrane"/>
    <property type="evidence" value="ECO:0007669"/>
    <property type="project" value="UniProtKB-SubCell"/>
</dbReference>
<evidence type="ECO:0000256" key="9">
    <source>
        <dbReference type="ARBA" id="ARBA00023026"/>
    </source>
</evidence>
<dbReference type="InterPro" id="IPR036097">
    <property type="entry name" value="HisK_dim/P_sf"/>
</dbReference>
<dbReference type="GO" id="GO:0000155">
    <property type="term" value="F:phosphorelay sensor kinase activity"/>
    <property type="evidence" value="ECO:0007669"/>
    <property type="project" value="InterPro"/>
</dbReference>
<dbReference type="PRINTS" id="PR00344">
    <property type="entry name" value="BCTRLSENSOR"/>
</dbReference>
<feature type="domain" description="Histidine kinase" evidence="11">
    <location>
        <begin position="281"/>
        <end position="485"/>
    </location>
</feature>
<dbReference type="SUPFAM" id="SSF47384">
    <property type="entry name" value="Homodimeric domain of signal transducing histidine kinase"/>
    <property type="match status" value="1"/>
</dbReference>
<reference evidence="12" key="1">
    <citation type="submission" date="2023-07" db="EMBL/GenBank/DDBJ databases">
        <title>Sorghum-associated microbial communities from plants grown in Nebraska, USA.</title>
        <authorList>
            <person name="Schachtman D."/>
        </authorList>
    </citation>
    <scope>NUCLEOTIDE SEQUENCE</scope>
    <source>
        <strain evidence="12">DS3754</strain>
    </source>
</reference>
<dbReference type="EC" id="2.7.13.3" evidence="3"/>